<evidence type="ECO:0000313" key="2">
    <source>
        <dbReference type="Proteomes" id="UP001202289"/>
    </source>
</evidence>
<reference evidence="1" key="1">
    <citation type="submission" date="2022-05" db="EMBL/GenBank/DDBJ databases">
        <title>Comparative Genomics of Spacecraft Associated Microbes.</title>
        <authorList>
            <person name="Tran M.T."/>
            <person name="Wright A."/>
            <person name="Seuylemezian A."/>
            <person name="Eisen J."/>
            <person name="Coil D."/>
        </authorList>
    </citation>
    <scope>NUCLEOTIDE SEQUENCE</scope>
    <source>
        <strain evidence="1">FAIRING 10M-2.2</strain>
    </source>
</reference>
<dbReference type="EMBL" id="JAMBOP010000004">
    <property type="protein sequence ID" value="MCM3735268.1"/>
    <property type="molecule type" value="Genomic_DNA"/>
</dbReference>
<protein>
    <submittedName>
        <fullName evidence="1">Nucleotidyltransferase domain-containing protein</fullName>
    </submittedName>
</protein>
<proteinExistence type="predicted"/>
<name>A0ACC6A3H8_9BACI</name>
<sequence length="135" mass="15680">MIPQNMIASIIEKLKETVNPYWIIIFGSTAQNRTRADSDIDIAYVSDLALDHYDRFLLAQELANIVHRDVDLVDLSQGSTVFQAQIIHEGKTIYCSDEERKIVLEMKILKMYARLNEERRVIFDDIKKRGAIHEE</sequence>
<dbReference type="Proteomes" id="UP001202289">
    <property type="component" value="Unassembled WGS sequence"/>
</dbReference>
<evidence type="ECO:0000313" key="1">
    <source>
        <dbReference type="EMBL" id="MCM3735268.1"/>
    </source>
</evidence>
<accession>A0ACC6A3H8</accession>
<comment type="caution">
    <text evidence="1">The sequence shown here is derived from an EMBL/GenBank/DDBJ whole genome shotgun (WGS) entry which is preliminary data.</text>
</comment>
<keyword evidence="2" id="KW-1185">Reference proteome</keyword>
<organism evidence="1 2">
    <name type="scientific">Bacillus cytotoxicus</name>
    <dbReference type="NCBI Taxonomy" id="580165"/>
    <lineage>
        <taxon>Bacteria</taxon>
        <taxon>Bacillati</taxon>
        <taxon>Bacillota</taxon>
        <taxon>Bacilli</taxon>
        <taxon>Bacillales</taxon>
        <taxon>Bacillaceae</taxon>
        <taxon>Bacillus</taxon>
        <taxon>Bacillus cereus group</taxon>
    </lineage>
</organism>
<gene>
    <name evidence="1" type="ORF">M3215_05405</name>
</gene>